<dbReference type="PROSITE" id="PS01095">
    <property type="entry name" value="GH18_1"/>
    <property type="match status" value="1"/>
</dbReference>
<name>A0A0G1K0L1_9BACT</name>
<dbReference type="InterPro" id="IPR036365">
    <property type="entry name" value="PGBD-like_sf"/>
</dbReference>
<dbReference type="SUPFAM" id="SSF51445">
    <property type="entry name" value="(Trans)glycosidases"/>
    <property type="match status" value="1"/>
</dbReference>
<dbReference type="Proteomes" id="UP000034736">
    <property type="component" value="Unassembled WGS sequence"/>
</dbReference>
<feature type="domain" description="GH18" evidence="5">
    <location>
        <begin position="118"/>
        <end position="492"/>
    </location>
</feature>
<dbReference type="InterPro" id="IPR002477">
    <property type="entry name" value="Peptidoglycan-bd-like"/>
</dbReference>
<evidence type="ECO:0000256" key="3">
    <source>
        <dbReference type="RuleBase" id="RU000489"/>
    </source>
</evidence>
<gene>
    <name evidence="6" type="ORF">UW30_C0009G0004</name>
</gene>
<comment type="similarity">
    <text evidence="4">Belongs to the glycosyl hydrolase 18 family.</text>
</comment>
<keyword evidence="2 3" id="KW-0326">Glycosidase</keyword>
<dbReference type="InterPro" id="IPR029070">
    <property type="entry name" value="Chitinase_insertion_sf"/>
</dbReference>
<dbReference type="InterPro" id="IPR036366">
    <property type="entry name" value="PGBDSf"/>
</dbReference>
<evidence type="ECO:0000256" key="2">
    <source>
        <dbReference type="ARBA" id="ARBA00023295"/>
    </source>
</evidence>
<dbReference type="Gene3D" id="3.20.20.80">
    <property type="entry name" value="Glycosidases"/>
    <property type="match status" value="1"/>
</dbReference>
<keyword evidence="1 3" id="KW-0378">Hydrolase</keyword>
<dbReference type="InterPro" id="IPR011583">
    <property type="entry name" value="Chitinase_II/V-like_cat"/>
</dbReference>
<evidence type="ECO:0000256" key="4">
    <source>
        <dbReference type="RuleBase" id="RU004453"/>
    </source>
</evidence>
<dbReference type="GO" id="GO:0005975">
    <property type="term" value="P:carbohydrate metabolic process"/>
    <property type="evidence" value="ECO:0007669"/>
    <property type="project" value="InterPro"/>
</dbReference>
<evidence type="ECO:0000313" key="7">
    <source>
        <dbReference type="Proteomes" id="UP000034736"/>
    </source>
</evidence>
<dbReference type="Gene3D" id="3.10.50.10">
    <property type="match status" value="1"/>
</dbReference>
<sequence>MRLHFSFIFIILALFFTPSSSRAARSLYLGLTGADVKILQEKLITLGYLAEGKNTGYFGALTASALKKFQCEQKIVCSGLGYGIYGPKTQSSLALAADFPKNPATLSTALTPKATGQFEISGWIPYWRSATGTQDALNHLTQFKSIMPFGYTVKLNGTLSDTAKLTEEPWLSFIAAARKAGVRIIPTVMWGGGESIHRILSNPETRVALENEIANTVKANGFDGIDIDFEAKERETINYFSTFLKGLYARMGNKWVYCTVEARMPLEHRFSPGATIPPDAADYANDYIALNKYCDRVEIMAYDQGTIDISLNAVKTAPYAPVADPGWVEALIRLAARTISRNKLIIGIPTYGYEYLVTPLPAQAGQANASYQYKVLWPFNPTYAADIASKLGITIGRSSANEPAFSYDPAMLQPAPAGTDATGLQQTVSSTTVAQNANALSIFVRAPFNYITWSDAAAIKEKIDLARRLGVRGVAIFKIDGGEDPAMWSVLK</sequence>
<dbReference type="PANTHER" id="PTHR46066">
    <property type="entry name" value="CHITINASE DOMAIN-CONTAINING PROTEIN 1 FAMILY MEMBER"/>
    <property type="match status" value="1"/>
</dbReference>
<dbReference type="STRING" id="1618647.UW30_C0009G0004"/>
<proteinExistence type="inferred from homology"/>
<organism evidence="6 7">
    <name type="scientific">Candidatus Giovannonibacteria bacterium GW2011_GWA2_44_13b</name>
    <dbReference type="NCBI Taxonomy" id="1618647"/>
    <lineage>
        <taxon>Bacteria</taxon>
        <taxon>Candidatus Giovannoniibacteriota</taxon>
    </lineage>
</organism>
<dbReference type="Gene3D" id="1.10.101.10">
    <property type="entry name" value="PGBD-like superfamily/PGBD"/>
    <property type="match status" value="1"/>
</dbReference>
<dbReference type="InterPro" id="IPR001579">
    <property type="entry name" value="Glyco_hydro_18_chit_AS"/>
</dbReference>
<reference evidence="6 7" key="1">
    <citation type="journal article" date="2015" name="Nature">
        <title>rRNA introns, odd ribosomes, and small enigmatic genomes across a large radiation of phyla.</title>
        <authorList>
            <person name="Brown C.T."/>
            <person name="Hug L.A."/>
            <person name="Thomas B.C."/>
            <person name="Sharon I."/>
            <person name="Castelle C.J."/>
            <person name="Singh A."/>
            <person name="Wilkins M.J."/>
            <person name="Williams K.H."/>
            <person name="Banfield J.F."/>
        </authorList>
    </citation>
    <scope>NUCLEOTIDE SEQUENCE [LARGE SCALE GENOMIC DNA]</scope>
</reference>
<evidence type="ECO:0000313" key="6">
    <source>
        <dbReference type="EMBL" id="KKT41324.1"/>
    </source>
</evidence>
<dbReference type="Pfam" id="PF00704">
    <property type="entry name" value="Glyco_hydro_18"/>
    <property type="match status" value="1"/>
</dbReference>
<dbReference type="EMBL" id="LCHU01000009">
    <property type="protein sequence ID" value="KKT41324.1"/>
    <property type="molecule type" value="Genomic_DNA"/>
</dbReference>
<dbReference type="GO" id="GO:0004553">
    <property type="term" value="F:hydrolase activity, hydrolyzing O-glycosyl compounds"/>
    <property type="evidence" value="ECO:0007669"/>
    <property type="project" value="InterPro"/>
</dbReference>
<comment type="caution">
    <text evidence="6">The sequence shown here is derived from an EMBL/GenBank/DDBJ whole genome shotgun (WGS) entry which is preliminary data.</text>
</comment>
<dbReference type="AlphaFoldDB" id="A0A0G1K0L1"/>
<dbReference type="PANTHER" id="PTHR46066:SF2">
    <property type="entry name" value="CHITINASE DOMAIN-CONTAINING PROTEIN 1"/>
    <property type="match status" value="1"/>
</dbReference>
<evidence type="ECO:0000256" key="1">
    <source>
        <dbReference type="ARBA" id="ARBA00022801"/>
    </source>
</evidence>
<dbReference type="InterPro" id="IPR001223">
    <property type="entry name" value="Glyco_hydro18_cat"/>
</dbReference>
<evidence type="ECO:0000259" key="5">
    <source>
        <dbReference type="PROSITE" id="PS51910"/>
    </source>
</evidence>
<dbReference type="GO" id="GO:0008061">
    <property type="term" value="F:chitin binding"/>
    <property type="evidence" value="ECO:0007669"/>
    <property type="project" value="InterPro"/>
</dbReference>
<dbReference type="SUPFAM" id="SSF47090">
    <property type="entry name" value="PGBD-like"/>
    <property type="match status" value="1"/>
</dbReference>
<dbReference type="Pfam" id="PF01471">
    <property type="entry name" value="PG_binding_1"/>
    <property type="match status" value="1"/>
</dbReference>
<dbReference type="SMART" id="SM00636">
    <property type="entry name" value="Glyco_18"/>
    <property type="match status" value="1"/>
</dbReference>
<dbReference type="InterPro" id="IPR017853">
    <property type="entry name" value="GH"/>
</dbReference>
<protein>
    <submittedName>
        <fullName evidence="6">Copper amine oxidase domain protein</fullName>
    </submittedName>
</protein>
<accession>A0A0G1K0L1</accession>
<dbReference type="PROSITE" id="PS51910">
    <property type="entry name" value="GH18_2"/>
    <property type="match status" value="1"/>
</dbReference>